<feature type="compositionally biased region" description="Gly residues" evidence="5">
    <location>
        <begin position="96"/>
        <end position="107"/>
    </location>
</feature>
<keyword evidence="9" id="KW-1185">Reference proteome</keyword>
<evidence type="ECO:0000256" key="2">
    <source>
        <dbReference type="ARBA" id="ARBA00022771"/>
    </source>
</evidence>
<dbReference type="Pfam" id="PF13639">
    <property type="entry name" value="zf-RING_2"/>
    <property type="match status" value="1"/>
</dbReference>
<dbReference type="PANTHER" id="PTHR45931:SF3">
    <property type="entry name" value="RING ZINC FINGER-CONTAINING PROTEIN"/>
    <property type="match status" value="1"/>
</dbReference>
<dbReference type="GO" id="GO:0008270">
    <property type="term" value="F:zinc ion binding"/>
    <property type="evidence" value="ECO:0007669"/>
    <property type="project" value="UniProtKB-KW"/>
</dbReference>
<evidence type="ECO:0000313" key="8">
    <source>
        <dbReference type="EMBL" id="GLC57586.1"/>
    </source>
</evidence>
<evidence type="ECO:0000256" key="6">
    <source>
        <dbReference type="SAM" id="Phobius"/>
    </source>
</evidence>
<dbReference type="PROSITE" id="PS50089">
    <property type="entry name" value="ZF_RING_2"/>
    <property type="match status" value="1"/>
</dbReference>
<dbReference type="GO" id="GO:0005634">
    <property type="term" value="C:nucleus"/>
    <property type="evidence" value="ECO:0007669"/>
    <property type="project" value="TreeGrafter"/>
</dbReference>
<dbReference type="GO" id="GO:0061630">
    <property type="term" value="F:ubiquitin protein ligase activity"/>
    <property type="evidence" value="ECO:0007669"/>
    <property type="project" value="TreeGrafter"/>
</dbReference>
<dbReference type="InterPro" id="IPR001841">
    <property type="entry name" value="Znf_RING"/>
</dbReference>
<dbReference type="SMART" id="SM00184">
    <property type="entry name" value="RING"/>
    <property type="match status" value="1"/>
</dbReference>
<keyword evidence="6" id="KW-0812">Transmembrane</keyword>
<evidence type="ECO:0000259" key="7">
    <source>
        <dbReference type="PROSITE" id="PS50089"/>
    </source>
</evidence>
<accession>A0A9W6F6J3</accession>
<reference evidence="8 9" key="1">
    <citation type="journal article" date="2023" name="Commun. Biol.">
        <title>Reorganization of the ancestral sex-determining regions during the evolution of trioecy in Pleodorina starrii.</title>
        <authorList>
            <person name="Takahashi K."/>
            <person name="Suzuki S."/>
            <person name="Kawai-Toyooka H."/>
            <person name="Yamamoto K."/>
            <person name="Hamaji T."/>
            <person name="Ootsuki R."/>
            <person name="Yamaguchi H."/>
            <person name="Kawachi M."/>
            <person name="Higashiyama T."/>
            <person name="Nozaki H."/>
        </authorList>
    </citation>
    <scope>NUCLEOTIDE SEQUENCE [LARGE SCALE GENOMIC DNA]</scope>
    <source>
        <strain evidence="8 9">NIES-4479</strain>
    </source>
</reference>
<feature type="region of interest" description="Disordered" evidence="5">
    <location>
        <begin position="96"/>
        <end position="116"/>
    </location>
</feature>
<dbReference type="SUPFAM" id="SSF57850">
    <property type="entry name" value="RING/U-box"/>
    <property type="match status" value="1"/>
</dbReference>
<proteinExistence type="predicted"/>
<keyword evidence="3" id="KW-0862">Zinc</keyword>
<dbReference type="Proteomes" id="UP001165080">
    <property type="component" value="Unassembled WGS sequence"/>
</dbReference>
<dbReference type="OrthoDB" id="8062037at2759"/>
<dbReference type="Gene3D" id="3.30.40.10">
    <property type="entry name" value="Zinc/RING finger domain, C3HC4 (zinc finger)"/>
    <property type="match status" value="1"/>
</dbReference>
<keyword evidence="6" id="KW-1133">Transmembrane helix</keyword>
<comment type="caution">
    <text evidence="8">The sequence shown here is derived from an EMBL/GenBank/DDBJ whole genome shotgun (WGS) entry which is preliminary data.</text>
</comment>
<evidence type="ECO:0000256" key="3">
    <source>
        <dbReference type="ARBA" id="ARBA00022833"/>
    </source>
</evidence>
<keyword evidence="6" id="KW-0472">Membrane</keyword>
<dbReference type="PANTHER" id="PTHR45931">
    <property type="entry name" value="SI:CH211-59O9.10"/>
    <property type="match status" value="1"/>
</dbReference>
<evidence type="ECO:0000313" key="9">
    <source>
        <dbReference type="Proteomes" id="UP001165080"/>
    </source>
</evidence>
<feature type="transmembrane region" description="Helical" evidence="6">
    <location>
        <begin position="54"/>
        <end position="72"/>
    </location>
</feature>
<feature type="transmembrane region" description="Helical" evidence="6">
    <location>
        <begin position="12"/>
        <end position="34"/>
    </location>
</feature>
<dbReference type="EMBL" id="BRXU01000019">
    <property type="protein sequence ID" value="GLC57586.1"/>
    <property type="molecule type" value="Genomic_DNA"/>
</dbReference>
<evidence type="ECO:0000256" key="5">
    <source>
        <dbReference type="SAM" id="MobiDB-lite"/>
    </source>
</evidence>
<gene>
    <name evidence="8" type="primary">PLEST002706</name>
    <name evidence="8" type="ORF">PLESTB_001243300</name>
</gene>
<evidence type="ECO:0000256" key="1">
    <source>
        <dbReference type="ARBA" id="ARBA00022723"/>
    </source>
</evidence>
<organism evidence="8 9">
    <name type="scientific">Pleodorina starrii</name>
    <dbReference type="NCBI Taxonomy" id="330485"/>
    <lineage>
        <taxon>Eukaryota</taxon>
        <taxon>Viridiplantae</taxon>
        <taxon>Chlorophyta</taxon>
        <taxon>core chlorophytes</taxon>
        <taxon>Chlorophyceae</taxon>
        <taxon>CS clade</taxon>
        <taxon>Chlamydomonadales</taxon>
        <taxon>Volvocaceae</taxon>
        <taxon>Pleodorina</taxon>
    </lineage>
</organism>
<evidence type="ECO:0000256" key="4">
    <source>
        <dbReference type="PROSITE-ProRule" id="PRU00175"/>
    </source>
</evidence>
<name>A0A9W6F6J3_9CHLO</name>
<keyword evidence="2 4" id="KW-0863">Zinc-finger</keyword>
<dbReference type="AlphaFoldDB" id="A0A9W6F6J3"/>
<protein>
    <recommendedName>
        <fullName evidence="7">RING-type domain-containing protein</fullName>
    </recommendedName>
</protein>
<dbReference type="InterPro" id="IPR051834">
    <property type="entry name" value="RING_finger_E3_ligase"/>
</dbReference>
<dbReference type="GO" id="GO:0006511">
    <property type="term" value="P:ubiquitin-dependent protein catabolic process"/>
    <property type="evidence" value="ECO:0007669"/>
    <property type="project" value="TreeGrafter"/>
</dbReference>
<feature type="domain" description="RING-type" evidence="7">
    <location>
        <begin position="186"/>
        <end position="254"/>
    </location>
</feature>
<sequence>MLVFFFSSGQGGSFSVGPLIALLPLLLQLAPFFLQDAPSTGSWRLPSVDDALRLIGTLALFAAGIVCFVRWVRRNGGWRFVLQLLLQGYQGGPAGGAGGAQGQGGHGRAQQPHGRARARITVEEVTEALMKLPTESYMTSEQLAGLPVHDLKELIRGRGLEPIKCLEKEELVRQLLEHGGSSAHSCSICCEDYTAGSSISPDAGEGSSGAGGGAADADVLRVLRCGHRFHVECVDRWFLSSTEYTRAPACPLCNAPLLQPQAADPKAAEARR</sequence>
<keyword evidence="1" id="KW-0479">Metal-binding</keyword>
<dbReference type="InterPro" id="IPR013083">
    <property type="entry name" value="Znf_RING/FYVE/PHD"/>
</dbReference>